<feature type="domain" description="RecA family profile 1" evidence="14">
    <location>
        <begin position="69"/>
        <end position="218"/>
    </location>
</feature>
<dbReference type="GO" id="GO:0003684">
    <property type="term" value="F:damaged DNA binding"/>
    <property type="evidence" value="ECO:0007669"/>
    <property type="project" value="InterPro"/>
</dbReference>
<dbReference type="Pfam" id="PF13481">
    <property type="entry name" value="AAA_25"/>
    <property type="match status" value="1"/>
</dbReference>
<evidence type="ECO:0000256" key="2">
    <source>
        <dbReference type="ARBA" id="ARBA00022741"/>
    </source>
</evidence>
<gene>
    <name evidence="11 15" type="primary">radA</name>
    <name evidence="15" type="ORF">MR241_03030</name>
</gene>
<proteinExistence type="inferred from homology"/>
<evidence type="ECO:0000313" key="16">
    <source>
        <dbReference type="Proteomes" id="UP001139365"/>
    </source>
</evidence>
<evidence type="ECO:0000256" key="13">
    <source>
        <dbReference type="RuleBase" id="RU003555"/>
    </source>
</evidence>
<dbReference type="SMART" id="SM00382">
    <property type="entry name" value="AAA"/>
    <property type="match status" value="1"/>
</dbReference>
<evidence type="ECO:0000256" key="10">
    <source>
        <dbReference type="ARBA" id="ARBA00023204"/>
    </source>
</evidence>
<dbReference type="PANTHER" id="PTHR32472">
    <property type="entry name" value="DNA REPAIR PROTEIN RADA"/>
    <property type="match status" value="1"/>
</dbReference>
<keyword evidence="3 11" id="KW-0227">DNA damage</keyword>
<dbReference type="GO" id="GO:0016787">
    <property type="term" value="F:hydrolase activity"/>
    <property type="evidence" value="ECO:0007669"/>
    <property type="project" value="UniProtKB-KW"/>
</dbReference>
<comment type="caution">
    <text evidence="15">The sequence shown here is derived from an EMBL/GenBank/DDBJ whole genome shotgun (WGS) entry which is preliminary data.</text>
</comment>
<dbReference type="Pfam" id="PF18073">
    <property type="entry name" value="Zn_ribbon_LapB"/>
    <property type="match status" value="1"/>
</dbReference>
<dbReference type="PANTHER" id="PTHR32472:SF10">
    <property type="entry name" value="DNA REPAIR PROTEIN RADA-LIKE PROTEIN"/>
    <property type="match status" value="1"/>
</dbReference>
<feature type="region of interest" description="Lon-protease-like" evidence="11">
    <location>
        <begin position="354"/>
        <end position="461"/>
    </location>
</feature>
<keyword evidence="7 11" id="KW-0067">ATP-binding</keyword>
<dbReference type="Pfam" id="PF13541">
    <property type="entry name" value="ChlI"/>
    <property type="match status" value="1"/>
</dbReference>
<dbReference type="GO" id="GO:0005524">
    <property type="term" value="F:ATP binding"/>
    <property type="evidence" value="ECO:0007669"/>
    <property type="project" value="UniProtKB-UniRule"/>
</dbReference>
<dbReference type="InterPro" id="IPR020588">
    <property type="entry name" value="RecA_ATP-bd"/>
</dbReference>
<organism evidence="15 16">
    <name type="scientific">Candidatus Colimorpha enterica</name>
    <dbReference type="NCBI Taxonomy" id="3083063"/>
    <lineage>
        <taxon>Bacteria</taxon>
        <taxon>Pseudomonadati</taxon>
        <taxon>Bacteroidota</taxon>
        <taxon>Bacteroidia</taxon>
        <taxon>Bacteroidales</taxon>
        <taxon>Candidatus Colimorpha</taxon>
    </lineage>
</organism>
<dbReference type="PRINTS" id="PR01874">
    <property type="entry name" value="DNAREPAIRADA"/>
</dbReference>
<evidence type="ECO:0000256" key="4">
    <source>
        <dbReference type="ARBA" id="ARBA00022771"/>
    </source>
</evidence>
<dbReference type="SUPFAM" id="SSF54211">
    <property type="entry name" value="Ribosomal protein S5 domain 2-like"/>
    <property type="match status" value="1"/>
</dbReference>
<dbReference type="CDD" id="cd01121">
    <property type="entry name" value="RadA_SMS_N"/>
    <property type="match status" value="1"/>
</dbReference>
<keyword evidence="10 11" id="KW-0234">DNA repair</keyword>
<evidence type="ECO:0000256" key="12">
    <source>
        <dbReference type="NCBIfam" id="TIGR00416"/>
    </source>
</evidence>
<feature type="short sequence motif" description="RadA KNRFG motif" evidence="11">
    <location>
        <begin position="255"/>
        <end position="259"/>
    </location>
</feature>
<evidence type="ECO:0000256" key="9">
    <source>
        <dbReference type="ARBA" id="ARBA00023125"/>
    </source>
</evidence>
<reference evidence="15 16" key="1">
    <citation type="submission" date="2022-03" db="EMBL/GenBank/DDBJ databases">
        <title>Metagenome-assembled genomes from swine fecal metagenomes.</title>
        <authorList>
            <person name="Holman D.B."/>
            <person name="Kommadath A."/>
        </authorList>
    </citation>
    <scope>NUCLEOTIDE SEQUENCE [LARGE SCALE GENOMIC DNA]</scope>
    <source>
        <strain evidence="15">SUG147</strain>
    </source>
</reference>
<dbReference type="GO" id="GO:0008270">
    <property type="term" value="F:zinc ion binding"/>
    <property type="evidence" value="ECO:0007669"/>
    <property type="project" value="UniProtKB-KW"/>
</dbReference>
<dbReference type="InterPro" id="IPR014721">
    <property type="entry name" value="Ribsml_uS5_D2-typ_fold_subgr"/>
</dbReference>
<evidence type="ECO:0000256" key="1">
    <source>
        <dbReference type="ARBA" id="ARBA00022723"/>
    </source>
</evidence>
<dbReference type="HAMAP" id="MF_01498">
    <property type="entry name" value="RadA_bact"/>
    <property type="match status" value="1"/>
</dbReference>
<evidence type="ECO:0000259" key="14">
    <source>
        <dbReference type="PROSITE" id="PS50162"/>
    </source>
</evidence>
<evidence type="ECO:0000313" key="15">
    <source>
        <dbReference type="EMBL" id="MCI5755252.1"/>
    </source>
</evidence>
<dbReference type="InterPro" id="IPR004504">
    <property type="entry name" value="DNA_repair_RadA"/>
</dbReference>
<keyword evidence="9 11" id="KW-0238">DNA-binding</keyword>
<keyword evidence="4 13" id="KW-0863">Zinc-finger</keyword>
<sequence>MKPKSIFVCNECGYHSAKWLGRCPSCNSWNTFEEQMAADEKKPAAKQAQTAYCGTTSPAVLLDKLEMPVYMRDKTGYGEVDRVLGGGLVNGSVVLISGEPGIGKSTLLMQICGKLASEGHKVLYVSGEESPGQLKMRANRLGVSGGELYIQTETNIDRIMEQIDTLSPDVVVADSVQTIYSDTSASSPGSVTQVKEASMRFIALAKNQGISVILVGHVNKEGAIAGPKVLEHMVDAVLHFEGEREDSYRIVRAVKNRFGSTNEIGVFEMTSSGLAEVTNPSESLLAGRPKNVSGNCPVCVMEGTRPIIAEIQALVTTTVFPSPKRTSNGYDYNRLYLLLAVLEKRIGLRFSACDAYLNVIGGLRLDDPGADLPAALALISCMKDIPLPDDLIAVGEIGLSGECRAISNAEQRVKEAERLGFSRILLPAKNIGKGKLDPESFGIRLIPVKGLFDALAYMKKQ</sequence>
<dbReference type="Gene3D" id="3.30.230.10">
    <property type="match status" value="1"/>
</dbReference>
<dbReference type="GO" id="GO:0000725">
    <property type="term" value="P:recombinational repair"/>
    <property type="evidence" value="ECO:0007669"/>
    <property type="project" value="UniProtKB-UniRule"/>
</dbReference>
<dbReference type="InterPro" id="IPR041166">
    <property type="entry name" value="Rubredoxin_2"/>
</dbReference>
<evidence type="ECO:0000256" key="7">
    <source>
        <dbReference type="ARBA" id="ARBA00022840"/>
    </source>
</evidence>
<dbReference type="GO" id="GO:0140664">
    <property type="term" value="F:ATP-dependent DNA damage sensor activity"/>
    <property type="evidence" value="ECO:0007669"/>
    <property type="project" value="InterPro"/>
</dbReference>
<comment type="function">
    <text evidence="13">DNA-dependent ATPase involved in processing of recombination intermediates, plays a role in repairing DNA breaks. Stimulates the branch migration of RecA-mediated strand transfer reactions, allowing the 3' invading strand to extend heteroduplex DNA faster. Binds ssDNA in the presence of ADP but not other nucleotides, has ATPase activity that is stimulated by ssDNA and various branched DNA structures, but inhibited by SSB. Does not have RecA's homology-searching function.</text>
</comment>
<keyword evidence="8 11" id="KW-0346">Stress response</keyword>
<evidence type="ECO:0000256" key="6">
    <source>
        <dbReference type="ARBA" id="ARBA00022833"/>
    </source>
</evidence>
<comment type="domain">
    <text evidence="11">The middle region has homology to RecA with ATPase motifs including the RadA KNRFG motif, while the C-terminus is homologous to Lon protease.</text>
</comment>
<evidence type="ECO:0000256" key="11">
    <source>
        <dbReference type="HAMAP-Rule" id="MF_01498"/>
    </source>
</evidence>
<dbReference type="AlphaFoldDB" id="A0AAE3JZS6"/>
<protein>
    <recommendedName>
        <fullName evidence="11 12">DNA repair protein RadA</fullName>
    </recommendedName>
</protein>
<evidence type="ECO:0000256" key="8">
    <source>
        <dbReference type="ARBA" id="ARBA00023016"/>
    </source>
</evidence>
<keyword evidence="2 11" id="KW-0547">Nucleotide-binding</keyword>
<feature type="binding site" evidence="11">
    <location>
        <begin position="98"/>
        <end position="105"/>
    </location>
    <ligand>
        <name>ATP</name>
        <dbReference type="ChEBI" id="CHEBI:30616"/>
    </ligand>
</feature>
<dbReference type="Proteomes" id="UP001139365">
    <property type="component" value="Unassembled WGS sequence"/>
</dbReference>
<dbReference type="InterPro" id="IPR027417">
    <property type="entry name" value="P-loop_NTPase"/>
</dbReference>
<dbReference type="PROSITE" id="PS50162">
    <property type="entry name" value="RECA_2"/>
    <property type="match status" value="1"/>
</dbReference>
<evidence type="ECO:0000256" key="3">
    <source>
        <dbReference type="ARBA" id="ARBA00022763"/>
    </source>
</evidence>
<dbReference type="GO" id="GO:0005829">
    <property type="term" value="C:cytosol"/>
    <property type="evidence" value="ECO:0007669"/>
    <property type="project" value="TreeGrafter"/>
</dbReference>
<dbReference type="SUPFAM" id="SSF52540">
    <property type="entry name" value="P-loop containing nucleoside triphosphate hydrolases"/>
    <property type="match status" value="1"/>
</dbReference>
<comment type="function">
    <text evidence="11">Plays a role in repairing double-strand DNA breaks, probably involving stabilizing or processing branched DNA or blocked replication forks.</text>
</comment>
<keyword evidence="5" id="KW-0378">Hydrolase</keyword>
<accession>A0AAE3JZS6</accession>
<dbReference type="FunFam" id="3.40.50.300:FF:000050">
    <property type="entry name" value="DNA repair protein RadA"/>
    <property type="match status" value="1"/>
</dbReference>
<evidence type="ECO:0000256" key="5">
    <source>
        <dbReference type="ARBA" id="ARBA00022801"/>
    </source>
</evidence>
<dbReference type="NCBIfam" id="TIGR00416">
    <property type="entry name" value="sms"/>
    <property type="match status" value="1"/>
</dbReference>
<keyword evidence="6 13" id="KW-0862">Zinc</keyword>
<dbReference type="Gene3D" id="3.40.50.300">
    <property type="entry name" value="P-loop containing nucleotide triphosphate hydrolases"/>
    <property type="match status" value="1"/>
</dbReference>
<keyword evidence="1 11" id="KW-0479">Metal-binding</keyword>
<name>A0AAE3JZS6_9BACT</name>
<dbReference type="EMBL" id="JALEMU010000047">
    <property type="protein sequence ID" value="MCI5755252.1"/>
    <property type="molecule type" value="Genomic_DNA"/>
</dbReference>
<dbReference type="InterPro" id="IPR003593">
    <property type="entry name" value="AAA+_ATPase"/>
</dbReference>
<dbReference type="InterPro" id="IPR020568">
    <property type="entry name" value="Ribosomal_Su5_D2-typ_SF"/>
</dbReference>
<comment type="similarity">
    <text evidence="11 13">Belongs to the RecA family. RadA subfamily.</text>
</comment>